<reference evidence="2" key="1">
    <citation type="journal article" date="2019" name="Int. J. Syst. Evol. Microbiol.">
        <title>The Global Catalogue of Microorganisms (GCM) 10K type strain sequencing project: providing services to taxonomists for standard genome sequencing and annotation.</title>
        <authorList>
            <consortium name="The Broad Institute Genomics Platform"/>
            <consortium name="The Broad Institute Genome Sequencing Center for Infectious Disease"/>
            <person name="Wu L."/>
            <person name="Ma J."/>
        </authorList>
    </citation>
    <scope>NUCLEOTIDE SEQUENCE [LARGE SCALE GENOMIC DNA]</scope>
    <source>
        <strain evidence="2">CCUG 49018</strain>
    </source>
</reference>
<keyword evidence="2" id="KW-1185">Reference proteome</keyword>
<organism evidence="1 2">
    <name type="scientific">Pseudonocardia benzenivorans</name>
    <dbReference type="NCBI Taxonomy" id="228005"/>
    <lineage>
        <taxon>Bacteria</taxon>
        <taxon>Bacillati</taxon>
        <taxon>Actinomycetota</taxon>
        <taxon>Actinomycetes</taxon>
        <taxon>Pseudonocardiales</taxon>
        <taxon>Pseudonocardiaceae</taxon>
        <taxon>Pseudonocardia</taxon>
    </lineage>
</organism>
<dbReference type="Proteomes" id="UP001597182">
    <property type="component" value="Unassembled WGS sequence"/>
</dbReference>
<accession>A0ABW3VEI3</accession>
<evidence type="ECO:0000313" key="2">
    <source>
        <dbReference type="Proteomes" id="UP001597182"/>
    </source>
</evidence>
<comment type="caution">
    <text evidence="1">The sequence shown here is derived from an EMBL/GenBank/DDBJ whole genome shotgun (WGS) entry which is preliminary data.</text>
</comment>
<dbReference type="InterPro" id="IPR054058">
    <property type="entry name" value="HTH_67"/>
</dbReference>
<proteinExistence type="predicted"/>
<dbReference type="RefSeq" id="WP_103383923.1">
    <property type="nucleotide sequence ID" value="NZ_BAABKS010000060.1"/>
</dbReference>
<gene>
    <name evidence="1" type="ORF">ACFQ34_07670</name>
</gene>
<name>A0ABW3VEI3_9PSEU</name>
<dbReference type="Pfam" id="PF21863">
    <property type="entry name" value="HTH_67"/>
    <property type="match status" value="1"/>
</dbReference>
<sequence>MDYATMRDLFFAAPDRERPAARATAAAGPARALRDAFEPLATQAIWSAESAEGYAAHGLDDFFVAYVRQRTAPLGEPAPLVAVTAMGVFAYDLIAPQYLAGLAAISRADVVRVRTTAPGATLRRVLADEDDLDARAGAVLDALRRGLDAADATSRPLFAGLRAEPWPDDVLAKLVHACNQLREHRGDSHLAVCAVAGLDPVEMNVLTELYCGYPLLEYTATRGWSAEKMDAAVGRLRARGLVDDAGGLTVAGSDYRHGLEEQTDAMQQSVVDAIGDDLPMVTAELHRWSDALVAGGAAPVDPAKRLAG</sequence>
<evidence type="ECO:0008006" key="3">
    <source>
        <dbReference type="Google" id="ProtNLM"/>
    </source>
</evidence>
<protein>
    <recommendedName>
        <fullName evidence="3">SalK</fullName>
    </recommendedName>
</protein>
<dbReference type="NCBIfam" id="NF047719">
    <property type="entry name" value="SCO6745_fam_HTH"/>
    <property type="match status" value="1"/>
</dbReference>
<dbReference type="EMBL" id="JBHTMB010000052">
    <property type="protein sequence ID" value="MFD1233156.1"/>
    <property type="molecule type" value="Genomic_DNA"/>
</dbReference>
<evidence type="ECO:0000313" key="1">
    <source>
        <dbReference type="EMBL" id="MFD1233156.1"/>
    </source>
</evidence>